<proteinExistence type="predicted"/>
<gene>
    <name evidence="1" type="ORF">Nepgr_022907</name>
</gene>
<name>A0AAD3T0B7_NEPGR</name>
<sequence length="106" mass="11697">MLCQATMPPVWLAHDKVVSATALNATGVPAASSLHRGSQALRILFGWAERGARVASFDYGPSSRPFLVGANFVLQDESRTGHRNTVRWRLLALRERRATIRWVSGP</sequence>
<evidence type="ECO:0000313" key="2">
    <source>
        <dbReference type="Proteomes" id="UP001279734"/>
    </source>
</evidence>
<protein>
    <submittedName>
        <fullName evidence="1">Uncharacterized protein</fullName>
    </submittedName>
</protein>
<dbReference type="EMBL" id="BSYO01000022">
    <property type="protein sequence ID" value="GMH21065.1"/>
    <property type="molecule type" value="Genomic_DNA"/>
</dbReference>
<keyword evidence="2" id="KW-1185">Reference proteome</keyword>
<comment type="caution">
    <text evidence="1">The sequence shown here is derived from an EMBL/GenBank/DDBJ whole genome shotgun (WGS) entry which is preliminary data.</text>
</comment>
<dbReference type="Proteomes" id="UP001279734">
    <property type="component" value="Unassembled WGS sequence"/>
</dbReference>
<evidence type="ECO:0000313" key="1">
    <source>
        <dbReference type="EMBL" id="GMH21065.1"/>
    </source>
</evidence>
<reference evidence="1" key="1">
    <citation type="submission" date="2023-05" db="EMBL/GenBank/DDBJ databases">
        <title>Nepenthes gracilis genome sequencing.</title>
        <authorList>
            <person name="Fukushima K."/>
        </authorList>
    </citation>
    <scope>NUCLEOTIDE SEQUENCE</scope>
    <source>
        <strain evidence="1">SING2019-196</strain>
    </source>
</reference>
<organism evidence="1 2">
    <name type="scientific">Nepenthes gracilis</name>
    <name type="common">Slender pitcher plant</name>
    <dbReference type="NCBI Taxonomy" id="150966"/>
    <lineage>
        <taxon>Eukaryota</taxon>
        <taxon>Viridiplantae</taxon>
        <taxon>Streptophyta</taxon>
        <taxon>Embryophyta</taxon>
        <taxon>Tracheophyta</taxon>
        <taxon>Spermatophyta</taxon>
        <taxon>Magnoliopsida</taxon>
        <taxon>eudicotyledons</taxon>
        <taxon>Gunneridae</taxon>
        <taxon>Pentapetalae</taxon>
        <taxon>Caryophyllales</taxon>
        <taxon>Nepenthaceae</taxon>
        <taxon>Nepenthes</taxon>
    </lineage>
</organism>
<accession>A0AAD3T0B7</accession>
<dbReference type="AlphaFoldDB" id="A0AAD3T0B7"/>